<evidence type="ECO:0000313" key="1">
    <source>
        <dbReference type="EMBL" id="WOX26357.1"/>
    </source>
</evidence>
<accession>A0ABZ0M450</accession>
<evidence type="ECO:0000313" key="2">
    <source>
        <dbReference type="Proteomes" id="UP001301731"/>
    </source>
</evidence>
<dbReference type="Proteomes" id="UP001301731">
    <property type="component" value="Chromosome"/>
</dbReference>
<gene>
    <name evidence="1" type="ORF">R2D22_35285</name>
</gene>
<organism evidence="1 2">
    <name type="scientific">Streptomyces solicathayae</name>
    <dbReference type="NCBI Taxonomy" id="3081768"/>
    <lineage>
        <taxon>Bacteria</taxon>
        <taxon>Bacillati</taxon>
        <taxon>Actinomycetota</taxon>
        <taxon>Actinomycetes</taxon>
        <taxon>Kitasatosporales</taxon>
        <taxon>Streptomycetaceae</taxon>
        <taxon>Streptomyces</taxon>
    </lineage>
</organism>
<dbReference type="RefSeq" id="WP_318109348.1">
    <property type="nucleotide sequence ID" value="NZ_CP137573.1"/>
</dbReference>
<name>A0ABZ0M450_9ACTN</name>
<reference evidence="1 2" key="1">
    <citation type="submission" date="2023-10" db="EMBL/GenBank/DDBJ databases">
        <title>The genome sequence of Streptomyces sp. HUAS YS2.</title>
        <authorList>
            <person name="Mo P."/>
        </authorList>
    </citation>
    <scope>NUCLEOTIDE SEQUENCE [LARGE SCALE GENOMIC DNA]</scope>
    <source>
        <strain evidence="1 2">HUAS YS2</strain>
    </source>
</reference>
<dbReference type="EMBL" id="CP137573">
    <property type="protein sequence ID" value="WOX26357.1"/>
    <property type="molecule type" value="Genomic_DNA"/>
</dbReference>
<keyword evidence="2" id="KW-1185">Reference proteome</keyword>
<sequence length="109" mass="11859">MNRDTLRSVLVRDGSVSALAALAELEAGADYEINLNSTASATLLWTNWSARQESMREMGIVPSRPGLADAVERLHAAGTARVHMATITGPQKRFLLFLSEDLTECVASW</sequence>
<protein>
    <submittedName>
        <fullName evidence="1">Uncharacterized protein</fullName>
    </submittedName>
</protein>
<proteinExistence type="predicted"/>